<feature type="transmembrane region" description="Helical" evidence="2">
    <location>
        <begin position="105"/>
        <end position="127"/>
    </location>
</feature>
<keyword evidence="4" id="KW-1185">Reference proteome</keyword>
<keyword evidence="2" id="KW-0812">Transmembrane</keyword>
<evidence type="ECO:0000313" key="3">
    <source>
        <dbReference type="EMBL" id="TMW68901.1"/>
    </source>
</evidence>
<protein>
    <submittedName>
        <fullName evidence="3">Uncharacterized protein</fullName>
    </submittedName>
</protein>
<dbReference type="OrthoDB" id="161958at2759"/>
<name>A0A8K1CS94_PYTOL</name>
<proteinExistence type="predicted"/>
<dbReference type="AlphaFoldDB" id="A0A8K1CS94"/>
<evidence type="ECO:0000313" key="4">
    <source>
        <dbReference type="Proteomes" id="UP000794436"/>
    </source>
</evidence>
<feature type="transmembrane region" description="Helical" evidence="2">
    <location>
        <begin position="12"/>
        <end position="35"/>
    </location>
</feature>
<evidence type="ECO:0000256" key="2">
    <source>
        <dbReference type="SAM" id="Phobius"/>
    </source>
</evidence>
<dbReference type="Proteomes" id="UP000794436">
    <property type="component" value="Unassembled WGS sequence"/>
</dbReference>
<comment type="caution">
    <text evidence="3">The sequence shown here is derived from an EMBL/GenBank/DDBJ whole genome shotgun (WGS) entry which is preliminary data.</text>
</comment>
<organism evidence="3 4">
    <name type="scientific">Pythium oligandrum</name>
    <name type="common">Mycoparasitic fungus</name>
    <dbReference type="NCBI Taxonomy" id="41045"/>
    <lineage>
        <taxon>Eukaryota</taxon>
        <taxon>Sar</taxon>
        <taxon>Stramenopiles</taxon>
        <taxon>Oomycota</taxon>
        <taxon>Peronosporomycetes</taxon>
        <taxon>Pythiales</taxon>
        <taxon>Pythiaceae</taxon>
        <taxon>Pythium</taxon>
    </lineage>
</organism>
<feature type="transmembrane region" description="Helical" evidence="2">
    <location>
        <begin position="47"/>
        <end position="69"/>
    </location>
</feature>
<evidence type="ECO:0000256" key="1">
    <source>
        <dbReference type="SAM" id="MobiDB-lite"/>
    </source>
</evidence>
<reference evidence="3" key="1">
    <citation type="submission" date="2019-03" db="EMBL/GenBank/DDBJ databases">
        <title>Long read genome sequence of the mycoparasitic Pythium oligandrum ATCC 38472 isolated from sugarbeet rhizosphere.</title>
        <authorList>
            <person name="Gaulin E."/>
        </authorList>
    </citation>
    <scope>NUCLEOTIDE SEQUENCE</scope>
    <source>
        <strain evidence="3">ATCC 38472_TT</strain>
    </source>
</reference>
<keyword evidence="2" id="KW-0472">Membrane</keyword>
<feature type="transmembrane region" description="Helical" evidence="2">
    <location>
        <begin position="81"/>
        <end position="99"/>
    </location>
</feature>
<dbReference type="EMBL" id="SPLM01000001">
    <property type="protein sequence ID" value="TMW68901.1"/>
    <property type="molecule type" value="Genomic_DNA"/>
</dbReference>
<keyword evidence="2" id="KW-1133">Transmembrane helix</keyword>
<feature type="region of interest" description="Disordered" evidence="1">
    <location>
        <begin position="139"/>
        <end position="161"/>
    </location>
</feature>
<sequence length="161" mass="17785">MKLFIVDNEHYKLTIVIVLLNVLIITECVVLLVRATNPFFTSSDHPTSAFALFLAVQITAAAVLSVGICAAKDKMVLLNRGLFKTVAFTNAVYAIIFFVRKDVLAGFVMSFLVLINALGSLVCRRFFLHLTWNQQLPTTAPSSNQQLPTTVPSLNLNNTRV</sequence>
<accession>A0A8K1CS94</accession>
<gene>
    <name evidence="3" type="ORF">Poli38472_001057</name>
</gene>